<evidence type="ECO:0008006" key="4">
    <source>
        <dbReference type="Google" id="ProtNLM"/>
    </source>
</evidence>
<accession>G7E5E0</accession>
<keyword evidence="3" id="KW-1185">Reference proteome</keyword>
<sequence length="156" mass="15645">MLSSLAVTIIVATCINAQIHSQCYTYYASQGSLPASYNTTAVGYLPEPSGPGACGTYKSSDVAACLWSGSAAGATTGGWINPAAASNCGKSVIITANGKTAQGHVADGCHFGTAEASSGCPRILLTLGAFDALATTQDVANGNVGSLTWSFANEPM</sequence>
<evidence type="ECO:0000313" key="3">
    <source>
        <dbReference type="Proteomes" id="UP000009131"/>
    </source>
</evidence>
<comment type="caution">
    <text evidence="2">The sequence shown here is derived from an EMBL/GenBank/DDBJ whole genome shotgun (WGS) entry which is preliminary data.</text>
</comment>
<reference evidence="2 3" key="1">
    <citation type="journal article" date="2011" name="J. Gen. Appl. Microbiol.">
        <title>Draft genome sequencing of the enigmatic basidiomycete Mixia osmundae.</title>
        <authorList>
            <person name="Nishida H."/>
            <person name="Nagatsuka Y."/>
            <person name="Sugiyama J."/>
        </authorList>
    </citation>
    <scope>NUCLEOTIDE SEQUENCE [LARGE SCALE GENOMIC DNA]</scope>
    <source>
        <strain evidence="3">CBS 9802 / IAM 14324 / JCM 22182 / KY 12970</strain>
    </source>
</reference>
<feature type="signal peptide" evidence="1">
    <location>
        <begin position="1"/>
        <end position="17"/>
    </location>
</feature>
<organism evidence="2 3">
    <name type="scientific">Mixia osmundae (strain CBS 9802 / IAM 14324 / JCM 22182 / KY 12970)</name>
    <dbReference type="NCBI Taxonomy" id="764103"/>
    <lineage>
        <taxon>Eukaryota</taxon>
        <taxon>Fungi</taxon>
        <taxon>Dikarya</taxon>
        <taxon>Basidiomycota</taxon>
        <taxon>Pucciniomycotina</taxon>
        <taxon>Mixiomycetes</taxon>
        <taxon>Mixiales</taxon>
        <taxon>Mixiaceae</taxon>
        <taxon>Mixia</taxon>
    </lineage>
</organism>
<dbReference type="EMBL" id="BABT02000150">
    <property type="protein sequence ID" value="GAA98050.1"/>
    <property type="molecule type" value="Genomic_DNA"/>
</dbReference>
<evidence type="ECO:0000256" key="1">
    <source>
        <dbReference type="SAM" id="SignalP"/>
    </source>
</evidence>
<dbReference type="Proteomes" id="UP000009131">
    <property type="component" value="Unassembled WGS sequence"/>
</dbReference>
<dbReference type="Gene3D" id="2.40.40.10">
    <property type="entry name" value="RlpA-like domain"/>
    <property type="match status" value="1"/>
</dbReference>
<name>G7E5E0_MIXOS</name>
<dbReference type="InterPro" id="IPR036908">
    <property type="entry name" value="RlpA-like_sf"/>
</dbReference>
<feature type="chain" id="PRO_5009955815" description="Secreted protein" evidence="1">
    <location>
        <begin position="18"/>
        <end position="156"/>
    </location>
</feature>
<dbReference type="eggNOG" id="ENOG502SZ1R">
    <property type="taxonomic scope" value="Eukaryota"/>
</dbReference>
<keyword evidence="1" id="KW-0732">Signal</keyword>
<evidence type="ECO:0000313" key="2">
    <source>
        <dbReference type="EMBL" id="GAA98050.1"/>
    </source>
</evidence>
<dbReference type="InParanoid" id="G7E5E0"/>
<dbReference type="RefSeq" id="XP_014569402.1">
    <property type="nucleotide sequence ID" value="XM_014713916.1"/>
</dbReference>
<dbReference type="OrthoDB" id="623670at2759"/>
<dbReference type="HOGENOM" id="CLU_1687067_0_0_1"/>
<proteinExistence type="predicted"/>
<reference evidence="2 3" key="2">
    <citation type="journal article" date="2012" name="Open Biol.">
        <title>Characteristics of nucleosomes and linker DNA regions on the genome of the basidiomycete Mixia osmundae revealed by mono- and dinucleosome mapping.</title>
        <authorList>
            <person name="Nishida H."/>
            <person name="Kondo S."/>
            <person name="Matsumoto T."/>
            <person name="Suzuki Y."/>
            <person name="Yoshikawa H."/>
            <person name="Taylor T.D."/>
            <person name="Sugiyama J."/>
        </authorList>
    </citation>
    <scope>NUCLEOTIDE SEQUENCE [LARGE SCALE GENOMIC DNA]</scope>
    <source>
        <strain evidence="3">CBS 9802 / IAM 14324 / JCM 22182 / KY 12970</strain>
    </source>
</reference>
<gene>
    <name evidence="2" type="primary">Mo04731</name>
    <name evidence="2" type="ORF">E5Q_04731</name>
</gene>
<protein>
    <recommendedName>
        <fullName evidence="4">Secreted protein</fullName>
    </recommendedName>
</protein>
<dbReference type="AlphaFoldDB" id="G7E5E0"/>